<reference evidence="1" key="1">
    <citation type="submission" date="2019-08" db="EMBL/GenBank/DDBJ databases">
        <authorList>
            <person name="Kucharzyk K."/>
            <person name="Murdoch R.W."/>
            <person name="Higgins S."/>
            <person name="Loffler F."/>
        </authorList>
    </citation>
    <scope>NUCLEOTIDE SEQUENCE</scope>
</reference>
<sequence length="42" mass="4576">MNNGAWFGKGGEGFMRINIAAPRTVIKEGLERIARAVACIEK</sequence>
<dbReference type="SUPFAM" id="SSF53383">
    <property type="entry name" value="PLP-dependent transferases"/>
    <property type="match status" value="1"/>
</dbReference>
<dbReference type="AlphaFoldDB" id="A0A645B0Z3"/>
<comment type="caution">
    <text evidence="1">The sequence shown here is derived from an EMBL/GenBank/DDBJ whole genome shotgun (WGS) entry which is preliminary data.</text>
</comment>
<dbReference type="EMBL" id="VSSQ01015263">
    <property type="protein sequence ID" value="MPM55414.1"/>
    <property type="molecule type" value="Genomic_DNA"/>
</dbReference>
<evidence type="ECO:0008006" key="2">
    <source>
        <dbReference type="Google" id="ProtNLM"/>
    </source>
</evidence>
<name>A0A645B0Z3_9ZZZZ</name>
<dbReference type="InterPro" id="IPR015424">
    <property type="entry name" value="PyrdxlP-dep_Trfase"/>
</dbReference>
<protein>
    <recommendedName>
        <fullName evidence="2">Cystathionine beta-lyase PatB</fullName>
    </recommendedName>
</protein>
<proteinExistence type="predicted"/>
<gene>
    <name evidence="1" type="ORF">SDC9_102211</name>
</gene>
<evidence type="ECO:0000313" key="1">
    <source>
        <dbReference type="EMBL" id="MPM55414.1"/>
    </source>
</evidence>
<dbReference type="InterPro" id="IPR015422">
    <property type="entry name" value="PyrdxlP-dep_Trfase_small"/>
</dbReference>
<organism evidence="1">
    <name type="scientific">bioreactor metagenome</name>
    <dbReference type="NCBI Taxonomy" id="1076179"/>
    <lineage>
        <taxon>unclassified sequences</taxon>
        <taxon>metagenomes</taxon>
        <taxon>ecological metagenomes</taxon>
    </lineage>
</organism>
<dbReference type="Gene3D" id="3.90.1150.10">
    <property type="entry name" value="Aspartate Aminotransferase, domain 1"/>
    <property type="match status" value="1"/>
</dbReference>
<accession>A0A645B0Z3</accession>